<dbReference type="Proteomes" id="UP000184245">
    <property type="component" value="Unassembled WGS sequence"/>
</dbReference>
<comment type="similarity">
    <text evidence="5">Belongs to the binding-protein-dependent transport system permease family.</text>
</comment>
<name>A0A1M5BMP8_9CLOT</name>
<keyword evidence="3 5" id="KW-1133">Transmembrane helix</keyword>
<dbReference type="PANTHER" id="PTHR43759:SF1">
    <property type="entry name" value="GLUCOSE IMPORT SYSTEM PERMEASE PROTEIN GLCT"/>
    <property type="match status" value="1"/>
</dbReference>
<dbReference type="OrthoDB" id="152280at2"/>
<evidence type="ECO:0000256" key="3">
    <source>
        <dbReference type="ARBA" id="ARBA00022989"/>
    </source>
</evidence>
<evidence type="ECO:0000313" key="8">
    <source>
        <dbReference type="Proteomes" id="UP000184245"/>
    </source>
</evidence>
<dbReference type="EMBL" id="FQVI01000028">
    <property type="protein sequence ID" value="SHF43814.1"/>
    <property type="molecule type" value="Genomic_DNA"/>
</dbReference>
<dbReference type="PANTHER" id="PTHR43759">
    <property type="entry name" value="TREHALOSE TRANSPORT SYSTEM PERMEASE PROTEIN SUGA"/>
    <property type="match status" value="1"/>
</dbReference>
<dbReference type="RefSeq" id="WP_072854288.1">
    <property type="nucleotide sequence ID" value="NZ_FQVI01000028.1"/>
</dbReference>
<evidence type="ECO:0000256" key="1">
    <source>
        <dbReference type="ARBA" id="ARBA00004141"/>
    </source>
</evidence>
<organism evidence="7 8">
    <name type="scientific">Lactonifactor longoviformis DSM 17459</name>
    <dbReference type="NCBI Taxonomy" id="1122155"/>
    <lineage>
        <taxon>Bacteria</taxon>
        <taxon>Bacillati</taxon>
        <taxon>Bacillota</taxon>
        <taxon>Clostridia</taxon>
        <taxon>Eubacteriales</taxon>
        <taxon>Clostridiaceae</taxon>
        <taxon>Lactonifactor</taxon>
    </lineage>
</organism>
<dbReference type="InterPro" id="IPR000515">
    <property type="entry name" value="MetI-like"/>
</dbReference>
<dbReference type="Pfam" id="PF00528">
    <property type="entry name" value="BPD_transp_1"/>
    <property type="match status" value="1"/>
</dbReference>
<evidence type="ECO:0000259" key="6">
    <source>
        <dbReference type="PROSITE" id="PS50928"/>
    </source>
</evidence>
<evidence type="ECO:0000256" key="4">
    <source>
        <dbReference type="ARBA" id="ARBA00023136"/>
    </source>
</evidence>
<protein>
    <submittedName>
        <fullName evidence="7">Multiple sugar transport system permease protein</fullName>
    </submittedName>
</protein>
<proteinExistence type="inferred from homology"/>
<keyword evidence="7" id="KW-0762">Sugar transport</keyword>
<keyword evidence="4 5" id="KW-0472">Membrane</keyword>
<keyword evidence="2 5" id="KW-0812">Transmembrane</keyword>
<feature type="transmembrane region" description="Helical" evidence="5">
    <location>
        <begin position="78"/>
        <end position="97"/>
    </location>
</feature>
<keyword evidence="5" id="KW-0813">Transport</keyword>
<reference evidence="7 8" key="1">
    <citation type="submission" date="2016-11" db="EMBL/GenBank/DDBJ databases">
        <authorList>
            <person name="Jaros S."/>
            <person name="Januszkiewicz K."/>
            <person name="Wedrychowicz H."/>
        </authorList>
    </citation>
    <scope>NUCLEOTIDE SEQUENCE [LARGE SCALE GENOMIC DNA]</scope>
    <source>
        <strain evidence="7 8">DSM 17459</strain>
    </source>
</reference>
<feature type="transmembrane region" description="Helical" evidence="5">
    <location>
        <begin position="149"/>
        <end position="182"/>
    </location>
</feature>
<evidence type="ECO:0000256" key="2">
    <source>
        <dbReference type="ARBA" id="ARBA00022692"/>
    </source>
</evidence>
<dbReference type="InterPro" id="IPR035906">
    <property type="entry name" value="MetI-like_sf"/>
</dbReference>
<dbReference type="GO" id="GO:0005886">
    <property type="term" value="C:plasma membrane"/>
    <property type="evidence" value="ECO:0007669"/>
    <property type="project" value="UniProtKB-SubCell"/>
</dbReference>
<dbReference type="GO" id="GO:0055085">
    <property type="term" value="P:transmembrane transport"/>
    <property type="evidence" value="ECO:0007669"/>
    <property type="project" value="InterPro"/>
</dbReference>
<sequence>MKELTKKPLLVRIRPWLILLPTLVVTLGILYPFATAIYYSFTDYSLKSTAYEFVGIKNWVEMFTGKEFWHSLGVTLKYAVLATALEMILGMVIALTLNTEKRWAGILKVILIFPLMVAPVIAVLLWSLMTNTSIGILEKFLNLFGVYAFPWWAASSTALFSVVMIDVWVNTPFVLLLVLAGLQGLPKSPYEAARIDGGSAWFTFKTLTLPLLKPVLLIALIFRIVSTVQEFSIIYATTKGGPGDTLMNLSLSAYMDGYTYSSIGRAIPQILVLWILINVITKKLVGAWLKAKSAN</sequence>
<dbReference type="PROSITE" id="PS50928">
    <property type="entry name" value="ABC_TM1"/>
    <property type="match status" value="1"/>
</dbReference>
<dbReference type="Gene3D" id="1.10.3720.10">
    <property type="entry name" value="MetI-like"/>
    <property type="match status" value="1"/>
</dbReference>
<evidence type="ECO:0000256" key="5">
    <source>
        <dbReference type="RuleBase" id="RU363032"/>
    </source>
</evidence>
<dbReference type="CDD" id="cd06261">
    <property type="entry name" value="TM_PBP2"/>
    <property type="match status" value="1"/>
</dbReference>
<comment type="subcellular location">
    <subcellularLocation>
        <location evidence="5">Cell membrane</location>
        <topology evidence="5">Multi-pass membrane protein</topology>
    </subcellularLocation>
    <subcellularLocation>
        <location evidence="1">Membrane</location>
        <topology evidence="1">Multi-pass membrane protein</topology>
    </subcellularLocation>
</comment>
<feature type="transmembrane region" description="Helical" evidence="5">
    <location>
        <begin position="109"/>
        <end position="129"/>
    </location>
</feature>
<keyword evidence="8" id="KW-1185">Reference proteome</keyword>
<evidence type="ECO:0000313" key="7">
    <source>
        <dbReference type="EMBL" id="SHF43814.1"/>
    </source>
</evidence>
<dbReference type="SUPFAM" id="SSF161098">
    <property type="entry name" value="MetI-like"/>
    <property type="match status" value="1"/>
</dbReference>
<dbReference type="STRING" id="1122155.SAMN02745158_03735"/>
<gene>
    <name evidence="7" type="ORF">SAMN02745158_03735</name>
</gene>
<dbReference type="InterPro" id="IPR052730">
    <property type="entry name" value="Sugar_ABC_transporter"/>
</dbReference>
<accession>A0A1M5BMP8</accession>
<dbReference type="AlphaFoldDB" id="A0A1M5BMP8"/>
<feature type="domain" description="ABC transmembrane type-1" evidence="6">
    <location>
        <begin position="72"/>
        <end position="281"/>
    </location>
</feature>
<feature type="transmembrane region" description="Helical" evidence="5">
    <location>
        <begin position="16"/>
        <end position="41"/>
    </location>
</feature>